<keyword evidence="11" id="KW-1185">Reference proteome</keyword>
<dbReference type="GO" id="GO:0003676">
    <property type="term" value="F:nucleic acid binding"/>
    <property type="evidence" value="ECO:0007669"/>
    <property type="project" value="InterPro"/>
</dbReference>
<feature type="domain" description="TiaS-like TCKD" evidence="9">
    <location>
        <begin position="5"/>
        <end position="64"/>
    </location>
</feature>
<comment type="catalytic activity">
    <reaction evidence="6">
        <text>cytidine(34) in tRNA(Ile2) + agmatine + ATP + H2O = 2-agmatinylcytidine(34) in tRNA(Ile2) + AMP + 2 phosphate + 2 H(+)</text>
        <dbReference type="Rhea" id="RHEA:43608"/>
        <dbReference type="Rhea" id="RHEA-COMP:10625"/>
        <dbReference type="Rhea" id="RHEA-COMP:10626"/>
        <dbReference type="ChEBI" id="CHEBI:15377"/>
        <dbReference type="ChEBI" id="CHEBI:15378"/>
        <dbReference type="ChEBI" id="CHEBI:30616"/>
        <dbReference type="ChEBI" id="CHEBI:43474"/>
        <dbReference type="ChEBI" id="CHEBI:58145"/>
        <dbReference type="ChEBI" id="CHEBI:82748"/>
        <dbReference type="ChEBI" id="CHEBI:83545"/>
        <dbReference type="ChEBI" id="CHEBI:456215"/>
        <dbReference type="EC" id="6.3.4.22"/>
    </reaction>
</comment>
<gene>
    <name evidence="6" type="primary">tiaS</name>
    <name evidence="10" type="ORF">Pdsh_09345</name>
</gene>
<dbReference type="GO" id="GO:0005737">
    <property type="term" value="C:cytoplasm"/>
    <property type="evidence" value="ECO:0007669"/>
    <property type="project" value="UniProtKB-SubCell"/>
</dbReference>
<dbReference type="Pfam" id="PF01336">
    <property type="entry name" value="tRNA_anti-codon"/>
    <property type="match status" value="1"/>
</dbReference>
<dbReference type="InterPro" id="IPR024913">
    <property type="entry name" value="tRNA_Ile2__agm2C_synt"/>
</dbReference>
<dbReference type="AlphaFoldDB" id="A0A211YM79"/>
<accession>A0A211YM79</accession>
<dbReference type="EMBL" id="NCQP01000007">
    <property type="protein sequence ID" value="OWJ54059.1"/>
    <property type="molecule type" value="Genomic_DNA"/>
</dbReference>
<keyword evidence="4 6" id="KW-0547">Nucleotide-binding</keyword>
<evidence type="ECO:0000313" key="11">
    <source>
        <dbReference type="Proteomes" id="UP000196694"/>
    </source>
</evidence>
<keyword evidence="1 6" id="KW-0963">Cytoplasm</keyword>
<dbReference type="Gene3D" id="3.90.600.20">
    <property type="match status" value="1"/>
</dbReference>
<keyword evidence="3 6" id="KW-0819">tRNA processing</keyword>
<dbReference type="InterPro" id="IPR053870">
    <property type="entry name" value="TiaS-like_TCKD"/>
</dbReference>
<name>A0A211YM79_9CREN</name>
<feature type="domain" description="TiaS FLD" evidence="8">
    <location>
        <begin position="154"/>
        <end position="266"/>
    </location>
</feature>
<dbReference type="Proteomes" id="UP000196694">
    <property type="component" value="Unassembled WGS sequence"/>
</dbReference>
<evidence type="ECO:0000256" key="4">
    <source>
        <dbReference type="ARBA" id="ARBA00022741"/>
    </source>
</evidence>
<dbReference type="GO" id="GO:0005524">
    <property type="term" value="F:ATP binding"/>
    <property type="evidence" value="ECO:0007669"/>
    <property type="project" value="UniProtKB-KW"/>
</dbReference>
<dbReference type="Pfam" id="PF08489">
    <property type="entry name" value="TiaS_FLD"/>
    <property type="match status" value="1"/>
</dbReference>
<dbReference type="GO" id="GO:0002101">
    <property type="term" value="P:tRNA wobble cytosine modification"/>
    <property type="evidence" value="ECO:0007669"/>
    <property type="project" value="UniProtKB-UniRule"/>
</dbReference>
<evidence type="ECO:0000313" key="10">
    <source>
        <dbReference type="EMBL" id="OWJ54059.1"/>
    </source>
</evidence>
<dbReference type="Gene3D" id="2.40.50.1010">
    <property type="match status" value="1"/>
</dbReference>
<evidence type="ECO:0000259" key="7">
    <source>
        <dbReference type="Pfam" id="PF01336"/>
    </source>
</evidence>
<dbReference type="GO" id="GO:0016879">
    <property type="term" value="F:ligase activity, forming carbon-nitrogen bonds"/>
    <property type="evidence" value="ECO:0007669"/>
    <property type="project" value="UniProtKB-UniRule"/>
</dbReference>
<evidence type="ECO:0000256" key="1">
    <source>
        <dbReference type="ARBA" id="ARBA00022490"/>
    </source>
</evidence>
<comment type="subcellular location">
    <subcellularLocation>
        <location evidence="6">Cytoplasm</location>
    </subcellularLocation>
</comment>
<feature type="domain" description="OB" evidence="7">
    <location>
        <begin position="283"/>
        <end position="355"/>
    </location>
</feature>
<evidence type="ECO:0000256" key="2">
    <source>
        <dbReference type="ARBA" id="ARBA00022598"/>
    </source>
</evidence>
<evidence type="ECO:0000256" key="6">
    <source>
        <dbReference type="HAMAP-Rule" id="MF_01892"/>
    </source>
</evidence>
<dbReference type="Pfam" id="PF22641">
    <property type="entry name" value="TiaS_TCKD"/>
    <property type="match status" value="1"/>
</dbReference>
<dbReference type="RefSeq" id="WP_088172035.1">
    <property type="nucleotide sequence ID" value="NZ_NCQP01000007.1"/>
</dbReference>
<organism evidence="10 11">
    <name type="scientific">Pyrodictium delaneyi</name>
    <dbReference type="NCBI Taxonomy" id="1273541"/>
    <lineage>
        <taxon>Archaea</taxon>
        <taxon>Thermoproteota</taxon>
        <taxon>Thermoprotei</taxon>
        <taxon>Desulfurococcales</taxon>
        <taxon>Pyrodictiaceae</taxon>
        <taxon>Pyrodictium</taxon>
    </lineage>
</organism>
<keyword evidence="5 6" id="KW-0067">ATP-binding</keyword>
<evidence type="ECO:0000259" key="8">
    <source>
        <dbReference type="Pfam" id="PF08489"/>
    </source>
</evidence>
<proteinExistence type="inferred from homology"/>
<dbReference type="HAMAP" id="MF_01892">
    <property type="entry name" value="tRNA_Ile2_agm2C_synt"/>
    <property type="match status" value="1"/>
</dbReference>
<comment type="function">
    <text evidence="6">ATP-dependent agmatine transferase that catalyzes the formation of 2-agmatinylcytidine (agm2C) at the wobble position (C34) of tRNA(Ile2), converting the codon specificity from AUG to AUA.</text>
</comment>
<dbReference type="InterPro" id="IPR013696">
    <property type="entry name" value="TiaS_FLD"/>
</dbReference>
<comment type="caution">
    <text evidence="10">The sequence shown here is derived from an EMBL/GenBank/DDBJ whole genome shotgun (WGS) entry which is preliminary data.</text>
</comment>
<protein>
    <recommendedName>
        <fullName evidence="6">tRNA(Ile2) 2-agmatinylcytidine synthetase TiaS</fullName>
        <shortName evidence="6">tRNA(Ile2)-agm2C synthetase</shortName>
        <ecNumber evidence="6">6.3.4.22</ecNumber>
    </recommendedName>
    <alternativeName>
        <fullName evidence="6">tRNA(Ile2) agmatidine synthetase</fullName>
    </alternativeName>
</protein>
<dbReference type="InterPro" id="IPR004365">
    <property type="entry name" value="NA-bd_OB_tRNA"/>
</dbReference>
<keyword evidence="2 6" id="KW-0436">Ligase</keyword>
<sequence>MIAAVGLDSFDTSFAGCTTHLASLITHKAVEEGLSLVDYPWLIRLNPAVPWKTRGNGAVALLFSIESRRDLEKLSELLHRAAKLYSANPSSKEAYVLLLLEEAATLRDYFTVRPRCLERLYLRAVHEALPLRLAQECIEEAGNRAIAAYGVDSRGILGALAALGAVLDDFTFELITYRKIDHWTFERRIDELSVIEYDLRTRPLTFMNYDYLEKRVLIHPHGYDPVLYGVRGEEPGILLKALDIIDAGEEYSHWILFRTNQATNAHLRRKRVSETRPYDNPVLVGYVSSVQRIPGGHVITELCDDTGCIDVAFYRETGVLKRIALRLPRGSQIEVGGQVKPHRGGITLNAEYLRVYEPGLTADKGCPTEELRYCGYYTPPLSSFHHLMLPPGRHPVGKSVTPPSTPIMSDDVYL</sequence>
<dbReference type="PANTHER" id="PTHR40705:SF2">
    <property type="entry name" value="DUF1743 DOMAIN-CONTAINING PROTEIN"/>
    <property type="match status" value="1"/>
</dbReference>
<comment type="similarity">
    <text evidence="6">Belongs to the TiaS family.</text>
</comment>
<evidence type="ECO:0000259" key="9">
    <source>
        <dbReference type="Pfam" id="PF22641"/>
    </source>
</evidence>
<dbReference type="EC" id="6.3.4.22" evidence="6"/>
<dbReference type="PANTHER" id="PTHR40705">
    <property type="entry name" value="TRNA(ILE2) 2-AGMATINYLCYTIDINE SYNTHETASE TIAS"/>
    <property type="match status" value="1"/>
</dbReference>
<reference evidence="10 11" key="1">
    <citation type="submission" date="2017-05" db="EMBL/GenBank/DDBJ databases">
        <title>The draft genome of the hyperthermophilic archaeon 'Pyrodictium delaneyi strain Hulk', an iron and nitrate reducer, reveals the capacity for sulfate reduction.</title>
        <authorList>
            <person name="Demey L.M."/>
            <person name="Miller C."/>
            <person name="Manzella M."/>
            <person name="Reguera G."/>
            <person name="Kashefi K."/>
        </authorList>
    </citation>
    <scope>NUCLEOTIDE SEQUENCE [LARGE SCALE GENOMIC DNA]</scope>
    <source>
        <strain evidence="10 11">Hulk</strain>
    </source>
</reference>
<dbReference type="Gene3D" id="3.30.70.2200">
    <property type="match status" value="1"/>
</dbReference>
<evidence type="ECO:0000256" key="5">
    <source>
        <dbReference type="ARBA" id="ARBA00022840"/>
    </source>
</evidence>
<evidence type="ECO:0000256" key="3">
    <source>
        <dbReference type="ARBA" id="ARBA00022694"/>
    </source>
</evidence>